<evidence type="ECO:0000313" key="2">
    <source>
        <dbReference type="EMBL" id="AKK10507.1"/>
    </source>
</evidence>
<feature type="transmembrane region" description="Helical" evidence="1">
    <location>
        <begin position="20"/>
        <end position="43"/>
    </location>
</feature>
<dbReference type="EMBL" id="CP011546">
    <property type="protein sequence ID" value="AKK10507.1"/>
    <property type="molecule type" value="Genomic_DNA"/>
</dbReference>
<reference evidence="2 3" key="1">
    <citation type="journal article" date="2015" name="Genome Announc.">
        <title>Virulence Factor Genes Detected in the Complete Genome Sequence of Corynebacterium uterequi DSM 45634, Isolated from the Uterus of a Maiden Mare.</title>
        <authorList>
            <person name="Ruckert C."/>
            <person name="Kriete M."/>
            <person name="Jaenicke S."/>
            <person name="Winkler A."/>
            <person name="Tauch A."/>
        </authorList>
    </citation>
    <scope>NUCLEOTIDE SEQUENCE [LARGE SCALE GENOMIC DNA]</scope>
    <source>
        <strain evidence="2 3">DSM 45634</strain>
    </source>
</reference>
<keyword evidence="1" id="KW-0472">Membrane</keyword>
<organism evidence="2 3">
    <name type="scientific">Corynebacterium uterequi</name>
    <dbReference type="NCBI Taxonomy" id="1072256"/>
    <lineage>
        <taxon>Bacteria</taxon>
        <taxon>Bacillati</taxon>
        <taxon>Actinomycetota</taxon>
        <taxon>Actinomycetes</taxon>
        <taxon>Mycobacteriales</taxon>
        <taxon>Corynebacteriaceae</taxon>
        <taxon>Corynebacterium</taxon>
    </lineage>
</organism>
<sequence length="150" mass="16867">MRLPALLDGEFVRLDYTAPASVMVFPLLEFLAITGVVWMAIGFVDNPTTMSFDPAVRAALVALWTGLGTWRFALPLLRARRQRIILTNRRLILRPPRFGARADIIPLAQIHSVRKHRSGLSIAVYGLDRPLFVPDVPRAKRTAQLIESRV</sequence>
<name>A0A0G3HH57_9CORY</name>
<evidence type="ECO:0000313" key="3">
    <source>
        <dbReference type="Proteomes" id="UP000035548"/>
    </source>
</evidence>
<dbReference type="AlphaFoldDB" id="A0A0G3HH57"/>
<proteinExistence type="predicted"/>
<keyword evidence="1" id="KW-1133">Transmembrane helix</keyword>
<dbReference type="Proteomes" id="UP000035548">
    <property type="component" value="Chromosome"/>
</dbReference>
<protein>
    <recommendedName>
        <fullName evidence="4">DUF304 domain-containing protein</fullName>
    </recommendedName>
</protein>
<accession>A0A0G3HH57</accession>
<dbReference type="PATRIC" id="fig|1072256.5.peg.487"/>
<dbReference type="STRING" id="1072256.CUTER_02460"/>
<reference evidence="3" key="2">
    <citation type="submission" date="2015-05" db="EMBL/GenBank/DDBJ databases">
        <title>Complete genome sequence of Corynebacterium uterequi DSM 45634, isolated from the uterus of a maiden mare.</title>
        <authorList>
            <person name="Ruckert C."/>
            <person name="Albersmeier A."/>
            <person name="Winkler A."/>
            <person name="Tauch A."/>
        </authorList>
    </citation>
    <scope>NUCLEOTIDE SEQUENCE [LARGE SCALE GENOMIC DNA]</scope>
    <source>
        <strain evidence="3">DSM 45634</strain>
    </source>
</reference>
<evidence type="ECO:0008006" key="4">
    <source>
        <dbReference type="Google" id="ProtNLM"/>
    </source>
</evidence>
<keyword evidence="3" id="KW-1185">Reference proteome</keyword>
<keyword evidence="1" id="KW-0812">Transmembrane</keyword>
<gene>
    <name evidence="2" type="ORF">CUTER_02460</name>
</gene>
<feature type="transmembrane region" description="Helical" evidence="1">
    <location>
        <begin position="55"/>
        <end position="74"/>
    </location>
</feature>
<dbReference type="RefSeq" id="WP_047259087.1">
    <property type="nucleotide sequence ID" value="NZ_CP011546.1"/>
</dbReference>
<dbReference type="OrthoDB" id="4413216at2"/>
<dbReference type="KEGG" id="cut:CUTER_02460"/>
<evidence type="ECO:0000256" key="1">
    <source>
        <dbReference type="SAM" id="Phobius"/>
    </source>
</evidence>